<evidence type="ECO:0008006" key="4">
    <source>
        <dbReference type="Google" id="ProtNLM"/>
    </source>
</evidence>
<keyword evidence="1" id="KW-0812">Transmembrane</keyword>
<gene>
    <name evidence="2" type="ORF">SAMN04490243_0823</name>
</gene>
<dbReference type="RefSeq" id="WP_092980891.1">
    <property type="nucleotide sequence ID" value="NZ_FOYQ01000001.1"/>
</dbReference>
<protein>
    <recommendedName>
        <fullName evidence="4">DUF4199 domain-containing protein</fullName>
    </recommendedName>
</protein>
<reference evidence="2 3" key="1">
    <citation type="submission" date="2016-10" db="EMBL/GenBank/DDBJ databases">
        <authorList>
            <person name="de Groot N.N."/>
        </authorList>
    </citation>
    <scope>NUCLEOTIDE SEQUENCE [LARGE SCALE GENOMIC DNA]</scope>
    <source>
        <strain evidence="2 3">DSM 21019</strain>
    </source>
</reference>
<dbReference type="AlphaFoldDB" id="A0A1I6FWT8"/>
<organism evidence="2 3">
    <name type="scientific">Robiginitalea myxolifaciens</name>
    <dbReference type="NCBI Taxonomy" id="400055"/>
    <lineage>
        <taxon>Bacteria</taxon>
        <taxon>Pseudomonadati</taxon>
        <taxon>Bacteroidota</taxon>
        <taxon>Flavobacteriia</taxon>
        <taxon>Flavobacteriales</taxon>
        <taxon>Flavobacteriaceae</taxon>
        <taxon>Robiginitalea</taxon>
    </lineage>
</organism>
<keyword evidence="3" id="KW-1185">Reference proteome</keyword>
<proteinExistence type="predicted"/>
<dbReference type="STRING" id="400055.SAMN04490243_0823"/>
<dbReference type="Pfam" id="PF13858">
    <property type="entry name" value="DUF4199"/>
    <property type="match status" value="1"/>
</dbReference>
<dbReference type="OrthoDB" id="6384283at2"/>
<dbReference type="Proteomes" id="UP000199534">
    <property type="component" value="Unassembled WGS sequence"/>
</dbReference>
<feature type="transmembrane region" description="Helical" evidence="1">
    <location>
        <begin position="37"/>
        <end position="54"/>
    </location>
</feature>
<dbReference type="EMBL" id="FOYQ01000001">
    <property type="protein sequence ID" value="SFR34380.1"/>
    <property type="molecule type" value="Genomic_DNA"/>
</dbReference>
<feature type="transmembrane region" description="Helical" evidence="1">
    <location>
        <begin position="5"/>
        <end position="25"/>
    </location>
</feature>
<dbReference type="InterPro" id="IPR025250">
    <property type="entry name" value="DUF4199"/>
</dbReference>
<evidence type="ECO:0000313" key="3">
    <source>
        <dbReference type="Proteomes" id="UP000199534"/>
    </source>
</evidence>
<keyword evidence="1" id="KW-1133">Transmembrane helix</keyword>
<feature type="transmembrane region" description="Helical" evidence="1">
    <location>
        <begin position="140"/>
        <end position="165"/>
    </location>
</feature>
<keyword evidence="1" id="KW-0472">Membrane</keyword>
<sequence>MKKTIFRYGLYGGIFICVLFLASWYLMPDLDFDAQEIAGYASMILALIFVFFGIRHYRDQVNSGTLSMASGIKIGLGISLITALCFGLLDLAYVLWLEPDFMENYYQAVLADLQASLPAEEFEMRKAAMEAEKELFSNPFISFALMTFTVFLIGIVITLISTLILKRKASDEI</sequence>
<evidence type="ECO:0000313" key="2">
    <source>
        <dbReference type="EMBL" id="SFR34380.1"/>
    </source>
</evidence>
<name>A0A1I6FWT8_9FLAO</name>
<accession>A0A1I6FWT8</accession>
<evidence type="ECO:0000256" key="1">
    <source>
        <dbReference type="SAM" id="Phobius"/>
    </source>
</evidence>
<feature type="transmembrane region" description="Helical" evidence="1">
    <location>
        <begin position="74"/>
        <end position="96"/>
    </location>
</feature>